<gene>
    <name evidence="10" type="ordered locus">Q7C_1072</name>
</gene>
<evidence type="ECO:0000256" key="3">
    <source>
        <dbReference type="ARBA" id="ARBA00022475"/>
    </source>
</evidence>
<keyword evidence="7 9" id="KW-0472">Membrane</keyword>
<evidence type="ECO:0000256" key="4">
    <source>
        <dbReference type="ARBA" id="ARBA00022519"/>
    </source>
</evidence>
<feature type="region of interest" description="Disordered" evidence="8">
    <location>
        <begin position="1"/>
        <end position="23"/>
    </location>
</feature>
<dbReference type="InterPro" id="IPR006507">
    <property type="entry name" value="UPF0283"/>
</dbReference>
<evidence type="ECO:0000256" key="6">
    <source>
        <dbReference type="ARBA" id="ARBA00022989"/>
    </source>
</evidence>
<evidence type="ECO:0000256" key="5">
    <source>
        <dbReference type="ARBA" id="ARBA00022692"/>
    </source>
</evidence>
<dbReference type="PATRIC" id="fig|754477.3.peg.1053"/>
<dbReference type="eggNOG" id="COG3768">
    <property type="taxonomic scope" value="Bacteria"/>
</dbReference>
<keyword evidence="11" id="KW-1185">Reference proteome</keyword>
<proteinExistence type="inferred from homology"/>
<reference evidence="10 11" key="1">
    <citation type="journal article" date="2012" name="J. Bacteriol.">
        <title>Complete genome sequences of Methylophaga sp. strain JAM1 and Methylophaga sp. strain JAM7.</title>
        <authorList>
            <person name="Villeneuve C."/>
            <person name="Martineau C."/>
            <person name="Mauffrey F."/>
            <person name="Villemur R."/>
        </authorList>
    </citation>
    <scope>NUCLEOTIDE SEQUENCE [LARGE SCALE GENOMIC DNA]</scope>
    <source>
        <strain evidence="10 11">JAM7</strain>
    </source>
</reference>
<evidence type="ECO:0000256" key="1">
    <source>
        <dbReference type="ARBA" id="ARBA00004429"/>
    </source>
</evidence>
<dbReference type="InterPro" id="IPR021147">
    <property type="entry name" value="DUF697"/>
</dbReference>
<organism evidence="10 11">
    <name type="scientific">Methylophaga frappieri (strain ATCC BAA-2434 / DSM 25690 / JAM7)</name>
    <dbReference type="NCBI Taxonomy" id="754477"/>
    <lineage>
        <taxon>Bacteria</taxon>
        <taxon>Pseudomonadati</taxon>
        <taxon>Pseudomonadota</taxon>
        <taxon>Gammaproteobacteria</taxon>
        <taxon>Thiotrichales</taxon>
        <taxon>Piscirickettsiaceae</taxon>
        <taxon>Methylophaga</taxon>
    </lineage>
</organism>
<dbReference type="PANTHER" id="PTHR39342:SF1">
    <property type="entry name" value="UPF0283 MEMBRANE PROTEIN YCJF"/>
    <property type="match status" value="1"/>
</dbReference>
<feature type="transmembrane region" description="Helical" evidence="9">
    <location>
        <begin position="208"/>
        <end position="227"/>
    </location>
</feature>
<dbReference type="PANTHER" id="PTHR39342">
    <property type="entry name" value="UPF0283 MEMBRANE PROTEIN YCJF"/>
    <property type="match status" value="1"/>
</dbReference>
<evidence type="ECO:0000256" key="8">
    <source>
        <dbReference type="SAM" id="MobiDB-lite"/>
    </source>
</evidence>
<dbReference type="Pfam" id="PF05128">
    <property type="entry name" value="DUF697"/>
    <property type="match status" value="1"/>
</dbReference>
<protein>
    <submittedName>
        <fullName evidence="10">Putative membrane protein</fullName>
    </submittedName>
</protein>
<feature type="compositionally biased region" description="Polar residues" evidence="8">
    <location>
        <begin position="11"/>
        <end position="21"/>
    </location>
</feature>
<feature type="transmembrane region" description="Helical" evidence="9">
    <location>
        <begin position="93"/>
        <end position="115"/>
    </location>
</feature>
<dbReference type="Proteomes" id="UP000009145">
    <property type="component" value="Chromosome"/>
</dbReference>
<keyword evidence="5 9" id="KW-0812">Transmembrane</keyword>
<sequence>MTEKDPYFEARQTSQSRTSATAPADFFKPRAEQQIGLPESVDMDEDLFELPEPVAGETSYFKAWTLSLASVFLVWIGYDLYQFMQQLIQQNPILAVGFGLLLLLLLTLSLHQIWISWRNRRQRKRIDKLRHQAETMRDDFSQRQAKPWLAELSTLYAGTQHAASIQRIQTTLPDYLHDSEVIDTVDQQFFQQLDKQAMRLIQQESVNSAVLVAVSQLAIIDTLLVVWKTLKMVNRINLIYGAKLGKLARWRMNLQICKVALVSYGTQAGLTLMAEKTSLGLSGKLVGSVAQGIGVGLYQARIGMSAMQQIRPIPFAENALPKNRFLANIAQSCLSRLRRQAPEA</sequence>
<dbReference type="KEGG" id="mec:Q7C_1072"/>
<dbReference type="RefSeq" id="WP_014703649.1">
    <property type="nucleotide sequence ID" value="NC_017856.1"/>
</dbReference>
<keyword evidence="6 9" id="KW-1133">Transmembrane helix</keyword>
<evidence type="ECO:0000256" key="9">
    <source>
        <dbReference type="SAM" id="Phobius"/>
    </source>
</evidence>
<dbReference type="EMBL" id="CP003380">
    <property type="protein sequence ID" value="AFJ02229.1"/>
    <property type="molecule type" value="Genomic_DNA"/>
</dbReference>
<comment type="similarity">
    <text evidence="2">Belongs to the UPF0283 family.</text>
</comment>
<comment type="subcellular location">
    <subcellularLocation>
        <location evidence="1">Cell inner membrane</location>
        <topology evidence="1">Multi-pass membrane protein</topology>
    </subcellularLocation>
</comment>
<evidence type="ECO:0000256" key="2">
    <source>
        <dbReference type="ARBA" id="ARBA00008255"/>
    </source>
</evidence>
<evidence type="ECO:0000313" key="11">
    <source>
        <dbReference type="Proteomes" id="UP000009145"/>
    </source>
</evidence>
<accession>I1YH36</accession>
<dbReference type="NCBIfam" id="TIGR01620">
    <property type="entry name" value="hyp_HI0043"/>
    <property type="match status" value="1"/>
</dbReference>
<dbReference type="STRING" id="754477.Q7C_1072"/>
<evidence type="ECO:0000313" key="10">
    <source>
        <dbReference type="EMBL" id="AFJ02229.1"/>
    </source>
</evidence>
<keyword evidence="4" id="KW-0997">Cell inner membrane</keyword>
<evidence type="ECO:0000256" key="7">
    <source>
        <dbReference type="ARBA" id="ARBA00023136"/>
    </source>
</evidence>
<feature type="transmembrane region" description="Helical" evidence="9">
    <location>
        <begin position="63"/>
        <end position="81"/>
    </location>
</feature>
<dbReference type="AlphaFoldDB" id="I1YH36"/>
<dbReference type="OrthoDB" id="958025at2"/>
<dbReference type="GO" id="GO:0005886">
    <property type="term" value="C:plasma membrane"/>
    <property type="evidence" value="ECO:0007669"/>
    <property type="project" value="UniProtKB-SubCell"/>
</dbReference>
<keyword evidence="3" id="KW-1003">Cell membrane</keyword>
<name>I1YH36_METFJ</name>
<dbReference type="HOGENOM" id="CLU_806110_0_0_6"/>